<evidence type="ECO:0000313" key="3">
    <source>
        <dbReference type="Proteomes" id="UP000007879"/>
    </source>
</evidence>
<accession>A0A1X7TZH0</accession>
<reference evidence="2" key="2">
    <citation type="submission" date="2017-05" db="UniProtKB">
        <authorList>
            <consortium name="EnsemblMetazoa"/>
        </authorList>
    </citation>
    <scope>IDENTIFICATION</scope>
</reference>
<dbReference type="Gene3D" id="3.80.10.10">
    <property type="entry name" value="Ribonuclease Inhibitor"/>
    <property type="match status" value="1"/>
</dbReference>
<dbReference type="InterPro" id="IPR001810">
    <property type="entry name" value="F-box_dom"/>
</dbReference>
<dbReference type="EnsemblMetazoa" id="Aqu2.1.20817_001">
    <property type="protein sequence ID" value="Aqu2.1.20817_001"/>
    <property type="gene ID" value="Aqu2.1.20817"/>
</dbReference>
<reference evidence="3" key="1">
    <citation type="journal article" date="2010" name="Nature">
        <title>The Amphimedon queenslandica genome and the evolution of animal complexity.</title>
        <authorList>
            <person name="Srivastava M."/>
            <person name="Simakov O."/>
            <person name="Chapman J."/>
            <person name="Fahey B."/>
            <person name="Gauthier M.E."/>
            <person name="Mitros T."/>
            <person name="Richards G.S."/>
            <person name="Conaco C."/>
            <person name="Dacre M."/>
            <person name="Hellsten U."/>
            <person name="Larroux C."/>
            <person name="Putnam N.H."/>
            <person name="Stanke M."/>
            <person name="Adamska M."/>
            <person name="Darling A."/>
            <person name="Degnan S.M."/>
            <person name="Oakley T.H."/>
            <person name="Plachetzki D.C."/>
            <person name="Zhai Y."/>
            <person name="Adamski M."/>
            <person name="Calcino A."/>
            <person name="Cummins S.F."/>
            <person name="Goodstein D.M."/>
            <person name="Harris C."/>
            <person name="Jackson D.J."/>
            <person name="Leys S.P."/>
            <person name="Shu S."/>
            <person name="Woodcroft B.J."/>
            <person name="Vervoort M."/>
            <person name="Kosik K.S."/>
            <person name="Manning G."/>
            <person name="Degnan B.M."/>
            <person name="Rokhsar D.S."/>
        </authorList>
    </citation>
    <scope>NUCLEOTIDE SEQUENCE [LARGE SCALE GENOMIC DNA]</scope>
</reference>
<dbReference type="KEGG" id="aqu:109585291"/>
<dbReference type="Pfam" id="PF12937">
    <property type="entry name" value="F-box-like"/>
    <property type="match status" value="1"/>
</dbReference>
<dbReference type="PROSITE" id="PS50181">
    <property type="entry name" value="FBOX"/>
    <property type="match status" value="1"/>
</dbReference>
<name>A0A1X7TZH0_AMPQE</name>
<dbReference type="InParanoid" id="A0A1X7TZH0"/>
<dbReference type="AlphaFoldDB" id="A0A1X7TZH0"/>
<evidence type="ECO:0000259" key="1">
    <source>
        <dbReference type="PROSITE" id="PS50181"/>
    </source>
</evidence>
<dbReference type="InterPro" id="IPR032675">
    <property type="entry name" value="LRR_dom_sf"/>
</dbReference>
<gene>
    <name evidence="2" type="primary">109585291</name>
</gene>
<proteinExistence type="predicted"/>
<dbReference type="Gene3D" id="1.20.1280.50">
    <property type="match status" value="1"/>
</dbReference>
<dbReference type="SMART" id="SM00256">
    <property type="entry name" value="FBOX"/>
    <property type="match status" value="1"/>
</dbReference>
<organism evidence="2">
    <name type="scientific">Amphimedon queenslandica</name>
    <name type="common">Sponge</name>
    <dbReference type="NCBI Taxonomy" id="400682"/>
    <lineage>
        <taxon>Eukaryota</taxon>
        <taxon>Metazoa</taxon>
        <taxon>Porifera</taxon>
        <taxon>Demospongiae</taxon>
        <taxon>Heteroscleromorpha</taxon>
        <taxon>Haplosclerida</taxon>
        <taxon>Niphatidae</taxon>
        <taxon>Amphimedon</taxon>
    </lineage>
</organism>
<protein>
    <recommendedName>
        <fullName evidence="1">F-box domain-containing protein</fullName>
    </recommendedName>
</protein>
<dbReference type="CDD" id="cd09917">
    <property type="entry name" value="F-box_SF"/>
    <property type="match status" value="1"/>
</dbReference>
<evidence type="ECO:0000313" key="2">
    <source>
        <dbReference type="EnsemblMetazoa" id="Aqu2.1.20817_001"/>
    </source>
</evidence>
<keyword evidence="3" id="KW-1185">Reference proteome</keyword>
<dbReference type="SUPFAM" id="SSF52047">
    <property type="entry name" value="RNI-like"/>
    <property type="match status" value="1"/>
</dbReference>
<sequence length="448" mass="49974">MASLKTLLSIWDLQEDDENIRELFFSSKSNKLSSEFCSSQDLKGDTFLPDLEPCPSCNSLNSSKSSWCTECGKSLLGEEGRRPEQQPKKKQEGDFAQNLLLDDIPIDSHRSSLELDIMIDSSSTTSSYCNGYTYERKWGSSSRYHMWQKPSSLKKLSVSSIPDYDTEMNTPAIDSNSITAQEQPLTVSFIDLPNEILLFILSFLSPLDVAAFGLVCTRFRQISMLDYRKTIVLRGSLTKCRLKEATMLQPSILVLKNCKASSLSVAEIDKGISYIGNRLKRLVVDMCDMGSSGSNGLLSAVAHYCPSLTSLELHWTFISGSHLLQVVKACKSLEELCLTDVSGISLKEWHKVIKRLALLKHFHDLSVALCPEVPLTAFLLSSQPLLSLRSLKIRQNINKVTVEDIHALLTDIAPNIAFIKLECIEADEEVLQYIESKGIGLQLDVMVN</sequence>
<dbReference type="Proteomes" id="UP000007879">
    <property type="component" value="Unassembled WGS sequence"/>
</dbReference>
<feature type="domain" description="F-box" evidence="1">
    <location>
        <begin position="186"/>
        <end position="230"/>
    </location>
</feature>
<dbReference type="EnsemblMetazoa" id="XM_020001298.1">
    <property type="protein sequence ID" value="XP_019856857.1"/>
    <property type="gene ID" value="LOC109585291"/>
</dbReference>